<gene>
    <name evidence="7" type="ORF">SAMN04515666_102482</name>
</gene>
<evidence type="ECO:0000256" key="1">
    <source>
        <dbReference type="ARBA" id="ARBA00004651"/>
    </source>
</evidence>
<organism evidence="7 8">
    <name type="scientific">Bosea lupini</name>
    <dbReference type="NCBI Taxonomy" id="1036779"/>
    <lineage>
        <taxon>Bacteria</taxon>
        <taxon>Pseudomonadati</taxon>
        <taxon>Pseudomonadota</taxon>
        <taxon>Alphaproteobacteria</taxon>
        <taxon>Hyphomicrobiales</taxon>
        <taxon>Boseaceae</taxon>
        <taxon>Bosea</taxon>
    </lineage>
</organism>
<evidence type="ECO:0000313" key="7">
    <source>
        <dbReference type="EMBL" id="SEK96478.1"/>
    </source>
</evidence>
<evidence type="ECO:0000256" key="3">
    <source>
        <dbReference type="ARBA" id="ARBA00022692"/>
    </source>
</evidence>
<proteinExistence type="predicted"/>
<dbReference type="RefSeq" id="WP_091831551.1">
    <property type="nucleotide sequence ID" value="NZ_FOAN01000002.1"/>
</dbReference>
<keyword evidence="5 6" id="KW-0472">Membrane</keyword>
<dbReference type="PANTHER" id="PTHR30086">
    <property type="entry name" value="ARGININE EXPORTER PROTEIN ARGO"/>
    <property type="match status" value="1"/>
</dbReference>
<feature type="transmembrane region" description="Helical" evidence="6">
    <location>
        <begin position="192"/>
        <end position="209"/>
    </location>
</feature>
<feature type="transmembrane region" description="Helical" evidence="6">
    <location>
        <begin position="117"/>
        <end position="138"/>
    </location>
</feature>
<keyword evidence="8" id="KW-1185">Reference proteome</keyword>
<keyword evidence="3 6" id="KW-0812">Transmembrane</keyword>
<protein>
    <submittedName>
        <fullName evidence="7">Threonine/homoserine/homoserine lactone efflux protein</fullName>
    </submittedName>
</protein>
<name>A0A1H7LC74_9HYPH</name>
<dbReference type="PANTHER" id="PTHR30086:SF17">
    <property type="entry name" value="LYSE FAMILY TRANSLOCATOR"/>
    <property type="match status" value="1"/>
</dbReference>
<keyword evidence="4 6" id="KW-1133">Transmembrane helix</keyword>
<comment type="subcellular location">
    <subcellularLocation>
        <location evidence="1">Cell membrane</location>
        <topology evidence="1">Multi-pass membrane protein</topology>
    </subcellularLocation>
</comment>
<dbReference type="GO" id="GO:0005886">
    <property type="term" value="C:plasma membrane"/>
    <property type="evidence" value="ECO:0007669"/>
    <property type="project" value="UniProtKB-SubCell"/>
</dbReference>
<sequence>MLDELIRHLPDLALVFSAFFIAVASPGPSNLQVMATSMEHGRKAGMTLALGVTTGSLTWGILAAVGVTALIVAHPGALYAIKIVGGLYLLFLAWRSARSAMQAEMPPPKASGSGRRLYLRGYLMHLTNPKAILSWTAIIALGLRPETPPVVLYAIILGCLTISLAINQTYAYLFSTASMVAGYRRIRRRAEACLAAFFTFASFKLLTAQL</sequence>
<feature type="transmembrane region" description="Helical" evidence="6">
    <location>
        <begin position="12"/>
        <end position="35"/>
    </location>
</feature>
<feature type="transmembrane region" description="Helical" evidence="6">
    <location>
        <begin position="77"/>
        <end position="97"/>
    </location>
</feature>
<dbReference type="Pfam" id="PF01810">
    <property type="entry name" value="LysE"/>
    <property type="match status" value="1"/>
</dbReference>
<keyword evidence="2" id="KW-1003">Cell membrane</keyword>
<evidence type="ECO:0000313" key="8">
    <source>
        <dbReference type="Proteomes" id="UP000199664"/>
    </source>
</evidence>
<feature type="transmembrane region" description="Helical" evidence="6">
    <location>
        <begin position="150"/>
        <end position="171"/>
    </location>
</feature>
<reference evidence="8" key="1">
    <citation type="submission" date="2016-10" db="EMBL/GenBank/DDBJ databases">
        <authorList>
            <person name="Varghese N."/>
            <person name="Submissions S."/>
        </authorList>
    </citation>
    <scope>NUCLEOTIDE SEQUENCE [LARGE SCALE GENOMIC DNA]</scope>
    <source>
        <strain evidence="8">LMG 26383,CCUG 61248,R- 45681</strain>
    </source>
</reference>
<evidence type="ECO:0000256" key="2">
    <source>
        <dbReference type="ARBA" id="ARBA00022475"/>
    </source>
</evidence>
<dbReference type="GO" id="GO:0015171">
    <property type="term" value="F:amino acid transmembrane transporter activity"/>
    <property type="evidence" value="ECO:0007669"/>
    <property type="project" value="TreeGrafter"/>
</dbReference>
<dbReference type="Proteomes" id="UP000199664">
    <property type="component" value="Unassembled WGS sequence"/>
</dbReference>
<evidence type="ECO:0000256" key="5">
    <source>
        <dbReference type="ARBA" id="ARBA00023136"/>
    </source>
</evidence>
<evidence type="ECO:0000256" key="4">
    <source>
        <dbReference type="ARBA" id="ARBA00022989"/>
    </source>
</evidence>
<dbReference type="EMBL" id="FOAN01000002">
    <property type="protein sequence ID" value="SEK96478.1"/>
    <property type="molecule type" value="Genomic_DNA"/>
</dbReference>
<accession>A0A1H7LC74</accession>
<dbReference type="STRING" id="1036779.SAMN04515666_102482"/>
<feature type="transmembrane region" description="Helical" evidence="6">
    <location>
        <begin position="47"/>
        <end position="71"/>
    </location>
</feature>
<dbReference type="InterPro" id="IPR001123">
    <property type="entry name" value="LeuE-type"/>
</dbReference>
<dbReference type="AlphaFoldDB" id="A0A1H7LC74"/>
<dbReference type="OrthoDB" id="7659099at2"/>
<evidence type="ECO:0000256" key="6">
    <source>
        <dbReference type="SAM" id="Phobius"/>
    </source>
</evidence>